<dbReference type="STRING" id="1121279.SAMN02745887_00112"/>
<evidence type="ECO:0000313" key="3">
    <source>
        <dbReference type="Proteomes" id="UP000186513"/>
    </source>
</evidence>
<dbReference type="AlphaFoldDB" id="A0A1K2H500"/>
<dbReference type="PANTHER" id="PTHR35936:SF6">
    <property type="entry name" value="AMINO ACID ABC TRANSPORTER SUBSTRATE-BINDING PAAT FAMILY PROTEIN"/>
    <property type="match status" value="1"/>
</dbReference>
<organism evidence="2 3">
    <name type="scientific">Chitinimonas taiwanensis DSM 18899</name>
    <dbReference type="NCBI Taxonomy" id="1121279"/>
    <lineage>
        <taxon>Bacteria</taxon>
        <taxon>Pseudomonadati</taxon>
        <taxon>Pseudomonadota</taxon>
        <taxon>Betaproteobacteria</taxon>
        <taxon>Neisseriales</taxon>
        <taxon>Chitinibacteraceae</taxon>
        <taxon>Chitinimonas</taxon>
    </lineage>
</organism>
<dbReference type="SUPFAM" id="SSF53850">
    <property type="entry name" value="Periplasmic binding protein-like II"/>
    <property type="match status" value="1"/>
</dbReference>
<sequence length="249" mass="27964">MPILRPVLLLLLCLTAYAAAPLRMVADNSLAPPMARFDAARNTLLDGIVFDFGNALAAELGRQVHFKVVPTRRTRLLLQSGQADLLCFYSPIWLNEAELPAQRRFLWSHELVLDRDVLLQPRKAKPASNLDDLHGLRIGTVHGYVYPVLQPLQDAGLIQRDDTHSIEANLAKLRAGRLDAAVVNEVNFRYLRKLDPALDAELQQTLTLHEAMLACAVSRRSAIPFARLDAAIRTLITRGDLAWIYQRYQ</sequence>
<feature type="signal peptide" evidence="1">
    <location>
        <begin position="1"/>
        <end position="18"/>
    </location>
</feature>
<dbReference type="OrthoDB" id="8885114at2"/>
<dbReference type="Proteomes" id="UP000186513">
    <property type="component" value="Unassembled WGS sequence"/>
</dbReference>
<keyword evidence="3" id="KW-1185">Reference proteome</keyword>
<protein>
    <submittedName>
        <fullName evidence="2">ABC-type amino acid transport substrate-binding protein</fullName>
    </submittedName>
</protein>
<dbReference type="RefSeq" id="WP_072426671.1">
    <property type="nucleotide sequence ID" value="NZ_FPKR01000001.1"/>
</dbReference>
<reference evidence="2 3" key="1">
    <citation type="submission" date="2016-11" db="EMBL/GenBank/DDBJ databases">
        <authorList>
            <person name="Jaros S."/>
            <person name="Januszkiewicz K."/>
            <person name="Wedrychowicz H."/>
        </authorList>
    </citation>
    <scope>NUCLEOTIDE SEQUENCE [LARGE SCALE GENOMIC DNA]</scope>
    <source>
        <strain evidence="2 3">DSM 18899</strain>
    </source>
</reference>
<keyword evidence="1" id="KW-0732">Signal</keyword>
<evidence type="ECO:0000313" key="2">
    <source>
        <dbReference type="EMBL" id="SFZ70225.1"/>
    </source>
</evidence>
<proteinExistence type="predicted"/>
<gene>
    <name evidence="2" type="ORF">SAMN02745887_00112</name>
</gene>
<feature type="chain" id="PRO_5012927681" evidence="1">
    <location>
        <begin position="19"/>
        <end position="249"/>
    </location>
</feature>
<accession>A0A1K2H500</accession>
<dbReference type="EMBL" id="FPKR01000001">
    <property type="protein sequence ID" value="SFZ70225.1"/>
    <property type="molecule type" value="Genomic_DNA"/>
</dbReference>
<evidence type="ECO:0000256" key="1">
    <source>
        <dbReference type="SAM" id="SignalP"/>
    </source>
</evidence>
<dbReference type="Gene3D" id="3.40.190.10">
    <property type="entry name" value="Periplasmic binding protein-like II"/>
    <property type="match status" value="2"/>
</dbReference>
<name>A0A1K2H500_9NEIS</name>
<dbReference type="PANTHER" id="PTHR35936">
    <property type="entry name" value="MEMBRANE-BOUND LYTIC MUREIN TRANSGLYCOSYLASE F"/>
    <property type="match status" value="1"/>
</dbReference>